<comment type="caution">
    <text evidence="1">The sequence shown here is derived from an EMBL/GenBank/DDBJ whole genome shotgun (WGS) entry which is preliminary data.</text>
</comment>
<organism evidence="1 2">
    <name type="scientific">Liparis tanakae</name>
    <name type="common">Tanaka's snailfish</name>
    <dbReference type="NCBI Taxonomy" id="230148"/>
    <lineage>
        <taxon>Eukaryota</taxon>
        <taxon>Metazoa</taxon>
        <taxon>Chordata</taxon>
        <taxon>Craniata</taxon>
        <taxon>Vertebrata</taxon>
        <taxon>Euteleostomi</taxon>
        <taxon>Actinopterygii</taxon>
        <taxon>Neopterygii</taxon>
        <taxon>Teleostei</taxon>
        <taxon>Neoteleostei</taxon>
        <taxon>Acanthomorphata</taxon>
        <taxon>Eupercaria</taxon>
        <taxon>Perciformes</taxon>
        <taxon>Cottioidei</taxon>
        <taxon>Cottales</taxon>
        <taxon>Liparidae</taxon>
        <taxon>Liparis</taxon>
    </lineage>
</organism>
<keyword evidence="2" id="KW-1185">Reference proteome</keyword>
<evidence type="ECO:0000313" key="1">
    <source>
        <dbReference type="EMBL" id="TNN54580.1"/>
    </source>
</evidence>
<accession>A0A4Z2GMX5</accession>
<dbReference type="Proteomes" id="UP000314294">
    <property type="component" value="Unassembled WGS sequence"/>
</dbReference>
<protein>
    <submittedName>
        <fullName evidence="1">Uncharacterized protein</fullName>
    </submittedName>
</protein>
<dbReference type="AlphaFoldDB" id="A0A4Z2GMX5"/>
<name>A0A4Z2GMX5_9TELE</name>
<evidence type="ECO:0000313" key="2">
    <source>
        <dbReference type="Proteomes" id="UP000314294"/>
    </source>
</evidence>
<dbReference type="EMBL" id="SRLO01000480">
    <property type="protein sequence ID" value="TNN54580.1"/>
    <property type="molecule type" value="Genomic_DNA"/>
</dbReference>
<proteinExistence type="predicted"/>
<gene>
    <name evidence="1" type="ORF">EYF80_035210</name>
</gene>
<sequence length="205" mass="23079">MKLMSSSNSSLKETQELPPLELLSQPCDLQLQSDQLLLPRLGCSFQLSPLLDQCLALSLHHSRPVTKILVFLYDGELFEREAHEQPLVLCVKLGDLREQRVQLPPQLLGLLSGGSAAHQGLQQLQDAHYFGHHPDQRLAAEPFDDLLKLLSESRRYVVHVHDGQLRSGCSWPVLVEATTLAAISFTWREACWRTDSRLLLRSALT</sequence>
<reference evidence="1 2" key="1">
    <citation type="submission" date="2019-03" db="EMBL/GenBank/DDBJ databases">
        <title>First draft genome of Liparis tanakae, snailfish: a comprehensive survey of snailfish specific genes.</title>
        <authorList>
            <person name="Kim W."/>
            <person name="Song I."/>
            <person name="Jeong J.-H."/>
            <person name="Kim D."/>
            <person name="Kim S."/>
            <person name="Ryu S."/>
            <person name="Song J.Y."/>
            <person name="Lee S.K."/>
        </authorList>
    </citation>
    <scope>NUCLEOTIDE SEQUENCE [LARGE SCALE GENOMIC DNA]</scope>
    <source>
        <tissue evidence="1">Muscle</tissue>
    </source>
</reference>